<dbReference type="OrthoDB" id="1116632at2"/>
<evidence type="ECO:0000313" key="2">
    <source>
        <dbReference type="Proteomes" id="UP000319209"/>
    </source>
</evidence>
<dbReference type="EMBL" id="CP041637">
    <property type="protein sequence ID" value="QDO94176.1"/>
    <property type="molecule type" value="Genomic_DNA"/>
</dbReference>
<dbReference type="GO" id="GO:0016740">
    <property type="term" value="F:transferase activity"/>
    <property type="evidence" value="ECO:0007669"/>
    <property type="project" value="UniProtKB-KW"/>
</dbReference>
<accession>A0A516GRN5</accession>
<proteinExistence type="predicted"/>
<name>A0A516GRN5_9FLAO</name>
<dbReference type="SUPFAM" id="SSF53448">
    <property type="entry name" value="Nucleotide-diphospho-sugar transferases"/>
    <property type="match status" value="1"/>
</dbReference>
<keyword evidence="1" id="KW-0808">Transferase</keyword>
<dbReference type="RefSeq" id="WP_143381063.1">
    <property type="nucleotide sequence ID" value="NZ_CP041637.1"/>
</dbReference>
<evidence type="ECO:0000313" key="1">
    <source>
        <dbReference type="EMBL" id="QDO94176.1"/>
    </source>
</evidence>
<sequence length="331" mass="38354">MRVGKNPQRNKKINLDKYNHQVIIPVYIPNLEKYYRQSFEIFKLSLNSLLKTVNNQTYITVICNGSCVEVEEYVLNQYLSGNINDVIITSGIGKVNSILKGISGINLPLLTISDADVLFLNNWQQETYKVFDSFPRAGVVSPVPNPSQSFYYTENIYLNYMFSEKILKHPVVNKQALIRFAESIGALSLFEKYYCKDYLILKGKNECKAVVGAGHFVATYKTSIFKYLKRHTDYQLGGESEEEYLDKPPFLKGLFRLSTMDNYAYHLGNTVEDWMLKTHNETLRSKKQETVFPENLIEIKFSNYQKIQNWISRQLVGSTKFKQLILCKFKN</sequence>
<dbReference type="KEGG" id="fop:FNB79_09365"/>
<protein>
    <submittedName>
        <fullName evidence="1">Glycosyltransferase family 2 protein</fullName>
    </submittedName>
</protein>
<organism evidence="1 2">
    <name type="scientific">Formosa sediminum</name>
    <dbReference type="NCBI Taxonomy" id="2594004"/>
    <lineage>
        <taxon>Bacteria</taxon>
        <taxon>Pseudomonadati</taxon>
        <taxon>Bacteroidota</taxon>
        <taxon>Flavobacteriia</taxon>
        <taxon>Flavobacteriales</taxon>
        <taxon>Flavobacteriaceae</taxon>
        <taxon>Formosa</taxon>
    </lineage>
</organism>
<dbReference type="AlphaFoldDB" id="A0A516GRN5"/>
<reference evidence="1 2" key="1">
    <citation type="submission" date="2019-07" db="EMBL/GenBank/DDBJ databases">
        <title>Genome sequencing for Formosa sp. PS13.</title>
        <authorList>
            <person name="Park S.-J."/>
        </authorList>
    </citation>
    <scope>NUCLEOTIDE SEQUENCE [LARGE SCALE GENOMIC DNA]</scope>
    <source>
        <strain evidence="1 2">PS13</strain>
    </source>
</reference>
<dbReference type="Gene3D" id="3.90.550.10">
    <property type="entry name" value="Spore Coat Polysaccharide Biosynthesis Protein SpsA, Chain A"/>
    <property type="match status" value="1"/>
</dbReference>
<dbReference type="InterPro" id="IPR029044">
    <property type="entry name" value="Nucleotide-diphossugar_trans"/>
</dbReference>
<keyword evidence="2" id="KW-1185">Reference proteome</keyword>
<dbReference type="Proteomes" id="UP000319209">
    <property type="component" value="Chromosome"/>
</dbReference>
<gene>
    <name evidence="1" type="ORF">FNB79_09365</name>
</gene>